<sequence>VDGSANSRYVDAAINSVNAAVASYGLDCSDVIVLNPSFTMEVGMSDDGRANGIVDNLDDLYNILGDSRGTYDAIALTSLVKISQSARDRYYKEGGVNPWGGVEAMLTHAISHYFQVPCAHAPMMESTKVAELDYGVIDPRDAAEIVSTTYLQCVLKGLNRAPRLCEPGVDVSCLVTPRMCLGLPVLAAHERGIPIIAVNDKLQVETVDCTDYVHAIVVDNYIEAAGVVAALRAGISIKSLRRPLEKVSVSRGSNSA</sequence>
<accession>A0A0F9AC93</accession>
<organism evidence="1">
    <name type="scientific">marine sediment metagenome</name>
    <dbReference type="NCBI Taxonomy" id="412755"/>
    <lineage>
        <taxon>unclassified sequences</taxon>
        <taxon>metagenomes</taxon>
        <taxon>ecological metagenomes</taxon>
    </lineage>
</organism>
<comment type="caution">
    <text evidence="1">The sequence shown here is derived from an EMBL/GenBank/DDBJ whole genome shotgun (WGS) entry which is preliminary data.</text>
</comment>
<feature type="non-terminal residue" evidence="1">
    <location>
        <position position="1"/>
    </location>
</feature>
<dbReference type="EMBL" id="LAZR01058466">
    <property type="protein sequence ID" value="KKK69831.1"/>
    <property type="molecule type" value="Genomic_DNA"/>
</dbReference>
<gene>
    <name evidence="1" type="ORF">LCGC14_2930120</name>
</gene>
<dbReference type="InterPro" id="IPR021763">
    <property type="entry name" value="DUF3326"/>
</dbReference>
<reference evidence="1" key="1">
    <citation type="journal article" date="2015" name="Nature">
        <title>Complex archaea that bridge the gap between prokaryotes and eukaryotes.</title>
        <authorList>
            <person name="Spang A."/>
            <person name="Saw J.H."/>
            <person name="Jorgensen S.L."/>
            <person name="Zaremba-Niedzwiedzka K."/>
            <person name="Martijn J."/>
            <person name="Lind A.E."/>
            <person name="van Eijk R."/>
            <person name="Schleper C."/>
            <person name="Guy L."/>
            <person name="Ettema T.J."/>
        </authorList>
    </citation>
    <scope>NUCLEOTIDE SEQUENCE</scope>
</reference>
<dbReference type="PANTHER" id="PTHR36891">
    <property type="entry name" value="OS01G0127400 PROTEIN"/>
    <property type="match status" value="1"/>
</dbReference>
<protein>
    <recommendedName>
        <fullName evidence="2">DUF3326 domain-containing protein</fullName>
    </recommendedName>
</protein>
<proteinExistence type="predicted"/>
<dbReference type="AlphaFoldDB" id="A0A0F9AC93"/>
<dbReference type="PANTHER" id="PTHR36891:SF1">
    <property type="entry name" value="OS01G0127400 PROTEIN"/>
    <property type="match status" value="1"/>
</dbReference>
<name>A0A0F9AC93_9ZZZZ</name>
<evidence type="ECO:0000313" key="1">
    <source>
        <dbReference type="EMBL" id="KKK69831.1"/>
    </source>
</evidence>
<evidence type="ECO:0008006" key="2">
    <source>
        <dbReference type="Google" id="ProtNLM"/>
    </source>
</evidence>
<dbReference type="Pfam" id="PF11805">
    <property type="entry name" value="DUF3326"/>
    <property type="match status" value="1"/>
</dbReference>